<evidence type="ECO:0008006" key="4">
    <source>
        <dbReference type="Google" id="ProtNLM"/>
    </source>
</evidence>
<dbReference type="InterPro" id="IPR013083">
    <property type="entry name" value="Znf_RING/FYVE/PHD"/>
</dbReference>
<evidence type="ECO:0000313" key="3">
    <source>
        <dbReference type="Proteomes" id="UP001345013"/>
    </source>
</evidence>
<feature type="compositionally biased region" description="Acidic residues" evidence="1">
    <location>
        <begin position="215"/>
        <end position="236"/>
    </location>
</feature>
<dbReference type="EMBL" id="JAVRRG010000001">
    <property type="protein sequence ID" value="KAK5102534.1"/>
    <property type="molecule type" value="Genomic_DNA"/>
</dbReference>
<feature type="region of interest" description="Disordered" evidence="1">
    <location>
        <begin position="211"/>
        <end position="251"/>
    </location>
</feature>
<feature type="region of interest" description="Disordered" evidence="1">
    <location>
        <begin position="319"/>
        <end position="338"/>
    </location>
</feature>
<dbReference type="Proteomes" id="UP001345013">
    <property type="component" value="Unassembled WGS sequence"/>
</dbReference>
<dbReference type="Gene3D" id="3.30.40.10">
    <property type="entry name" value="Zinc/RING finger domain, C3HC4 (zinc finger)"/>
    <property type="match status" value="1"/>
</dbReference>
<keyword evidence="3" id="KW-1185">Reference proteome</keyword>
<proteinExistence type="predicted"/>
<feature type="compositionally biased region" description="Basic and acidic residues" evidence="1">
    <location>
        <begin position="441"/>
        <end position="455"/>
    </location>
</feature>
<accession>A0ABR0KQ07</accession>
<evidence type="ECO:0000313" key="2">
    <source>
        <dbReference type="EMBL" id="KAK5102534.1"/>
    </source>
</evidence>
<organism evidence="2 3">
    <name type="scientific">Lithohypha guttulata</name>
    <dbReference type="NCBI Taxonomy" id="1690604"/>
    <lineage>
        <taxon>Eukaryota</taxon>
        <taxon>Fungi</taxon>
        <taxon>Dikarya</taxon>
        <taxon>Ascomycota</taxon>
        <taxon>Pezizomycotina</taxon>
        <taxon>Eurotiomycetes</taxon>
        <taxon>Chaetothyriomycetidae</taxon>
        <taxon>Chaetothyriales</taxon>
        <taxon>Trichomeriaceae</taxon>
        <taxon>Lithohypha</taxon>
    </lineage>
</organism>
<gene>
    <name evidence="2" type="ORF">LTR24_000093</name>
</gene>
<feature type="compositionally biased region" description="Basic residues" evidence="1">
    <location>
        <begin position="484"/>
        <end position="493"/>
    </location>
</feature>
<protein>
    <recommendedName>
        <fullName evidence="4">RING-type domain-containing protein</fullName>
    </recommendedName>
</protein>
<sequence length="534" mass="59145">MALATQPPINLGDGVRRHVRYADEHVDSGERPSKRVKVVEPPVPLPRCKICSEEMDGAHSRPCFYCRSTWCYECLHNQFTASLDDQEQFPAKCCGRVLHFDVARTVVPENDYAKYRTRFEQHNTTKPIYCASPRCSAFLPSRTANPNEKGQVLCPECTSITCTGCRVVVPPSEVQAHKCVAADETAALLKQFDYKRCPRCNTGVAKMPCERAREDGDETDDYYIPQEESESEEESEQNTGTADTHPPAPDALTPAVLRDIILRQRTIEDAATVAEPQQAEAVSPTYAPTAEVAQPRPTDHNVHIEQVVNGVARETQQGTAAQALPGDQVVPPGRSANPSTTAIAAPTLQEPFLNLDGEDANDWEAGGFDFGDEPIDETWDTWGCLHHFNPVLGKAVWQDRKEWLPDTRPVATTNAAVAKQIDCLKCYKTVVLTQPLQEDLGKQRDKQVDMDRTDLAGDSNDTPTIGDDAGVATDRAVGPEQPCRRGKKKRRNKKQGEVPSLFNCPKCGVFYCVECKKAATKEINGLLEKREIRI</sequence>
<comment type="caution">
    <text evidence="2">The sequence shown here is derived from an EMBL/GenBank/DDBJ whole genome shotgun (WGS) entry which is preliminary data.</text>
</comment>
<reference evidence="2 3" key="1">
    <citation type="submission" date="2023-08" db="EMBL/GenBank/DDBJ databases">
        <title>Black Yeasts Isolated from many extreme environments.</title>
        <authorList>
            <person name="Coleine C."/>
            <person name="Stajich J.E."/>
            <person name="Selbmann L."/>
        </authorList>
    </citation>
    <scope>NUCLEOTIDE SEQUENCE [LARGE SCALE GENOMIC DNA]</scope>
    <source>
        <strain evidence="2 3">CCFEE 5885</strain>
    </source>
</reference>
<feature type="region of interest" description="Disordered" evidence="1">
    <location>
        <begin position="441"/>
        <end position="495"/>
    </location>
</feature>
<evidence type="ECO:0000256" key="1">
    <source>
        <dbReference type="SAM" id="MobiDB-lite"/>
    </source>
</evidence>
<name>A0ABR0KQ07_9EURO</name>